<dbReference type="Gene3D" id="3.40.50.720">
    <property type="entry name" value="NAD(P)-binding Rossmann-like Domain"/>
    <property type="match status" value="1"/>
</dbReference>
<accession>A0A1Y1SB72</accession>
<dbReference type="STRING" id="1317117.ATO7_11318"/>
<evidence type="ECO:0000313" key="2">
    <source>
        <dbReference type="EMBL" id="ORE85879.1"/>
    </source>
</evidence>
<sequence>MNNSHVLITGAASGLGWGCAQRLAAQVRKITLCDIDTDGGHRALAQLRQAYPQLSADFVAIDLAKPDQIDAASEQLRAANDPIDVLVNNAGIFPPAQRITTPQGHELTFAIAHLGHFRLTAGLWPLLQAAPRAAVISVSSLVQKNAHIDLSNLDLAHGYSPIRAYQQAKLACLLFALELDRRLQAGHSRVRSYAMHPGVCRSQLGANRTRQRGDGLLGWLSYWFLAKGMQFYGQTPEQAAAPIELAARGDYPAGSFLGPSGFLQYAGPTGICEPGLKAQDPDLAADLWRISLELNQIDWSPHEG</sequence>
<reference evidence="2 3" key="1">
    <citation type="submission" date="2013-04" db="EMBL/GenBank/DDBJ databases">
        <title>Oceanococcus atlanticus 22II-S10r2 Genome Sequencing.</title>
        <authorList>
            <person name="Lai Q."/>
            <person name="Li G."/>
            <person name="Shao Z."/>
        </authorList>
    </citation>
    <scope>NUCLEOTIDE SEQUENCE [LARGE SCALE GENOMIC DNA]</scope>
    <source>
        <strain evidence="2 3">22II-S10r2</strain>
    </source>
</reference>
<dbReference type="EMBL" id="AQQV01000003">
    <property type="protein sequence ID" value="ORE85879.1"/>
    <property type="molecule type" value="Genomic_DNA"/>
</dbReference>
<dbReference type="InterPro" id="IPR036291">
    <property type="entry name" value="NAD(P)-bd_dom_sf"/>
</dbReference>
<organism evidence="2 3">
    <name type="scientific">Oceanococcus atlanticus</name>
    <dbReference type="NCBI Taxonomy" id="1317117"/>
    <lineage>
        <taxon>Bacteria</taxon>
        <taxon>Pseudomonadati</taxon>
        <taxon>Pseudomonadota</taxon>
        <taxon>Gammaproteobacteria</taxon>
        <taxon>Chromatiales</taxon>
        <taxon>Oceanococcaceae</taxon>
        <taxon>Oceanococcus</taxon>
    </lineage>
</organism>
<dbReference type="PANTHER" id="PTHR43157:SF31">
    <property type="entry name" value="PHOSPHATIDYLINOSITOL-GLYCAN BIOSYNTHESIS CLASS F PROTEIN"/>
    <property type="match status" value="1"/>
</dbReference>
<comment type="caution">
    <text evidence="2">The sequence shown here is derived from an EMBL/GenBank/DDBJ whole genome shotgun (WGS) entry which is preliminary data.</text>
</comment>
<name>A0A1Y1SB72_9GAMM</name>
<keyword evidence="3" id="KW-1185">Reference proteome</keyword>
<dbReference type="Pfam" id="PF00106">
    <property type="entry name" value="adh_short"/>
    <property type="match status" value="1"/>
</dbReference>
<gene>
    <name evidence="2" type="ORF">ATO7_11318</name>
</gene>
<dbReference type="SUPFAM" id="SSF51735">
    <property type="entry name" value="NAD(P)-binding Rossmann-fold domains"/>
    <property type="match status" value="1"/>
</dbReference>
<dbReference type="GO" id="GO:0016491">
    <property type="term" value="F:oxidoreductase activity"/>
    <property type="evidence" value="ECO:0007669"/>
    <property type="project" value="UniProtKB-KW"/>
</dbReference>
<evidence type="ECO:0000313" key="3">
    <source>
        <dbReference type="Proteomes" id="UP000192342"/>
    </source>
</evidence>
<keyword evidence="1" id="KW-0560">Oxidoreductase</keyword>
<proteinExistence type="predicted"/>
<protein>
    <submittedName>
        <fullName evidence="2">Short chain dehydrogenase</fullName>
    </submittedName>
</protein>
<dbReference type="AlphaFoldDB" id="A0A1Y1SB72"/>
<dbReference type="RefSeq" id="WP_083561918.1">
    <property type="nucleotide sequence ID" value="NZ_AQQV01000003.1"/>
</dbReference>
<dbReference type="InterPro" id="IPR002347">
    <property type="entry name" value="SDR_fam"/>
</dbReference>
<dbReference type="PANTHER" id="PTHR43157">
    <property type="entry name" value="PHOSPHATIDYLINOSITOL-GLYCAN BIOSYNTHESIS CLASS F PROTEIN-RELATED"/>
    <property type="match status" value="1"/>
</dbReference>
<dbReference type="PRINTS" id="PR00081">
    <property type="entry name" value="GDHRDH"/>
</dbReference>
<dbReference type="OrthoDB" id="109589at2"/>
<evidence type="ECO:0000256" key="1">
    <source>
        <dbReference type="ARBA" id="ARBA00023002"/>
    </source>
</evidence>
<dbReference type="Proteomes" id="UP000192342">
    <property type="component" value="Unassembled WGS sequence"/>
</dbReference>